<evidence type="ECO:0000313" key="2">
    <source>
        <dbReference type="Proteomes" id="UP001420932"/>
    </source>
</evidence>
<gene>
    <name evidence="1" type="ORF">Syun_024921</name>
</gene>
<protein>
    <submittedName>
        <fullName evidence="1">Uncharacterized protein</fullName>
    </submittedName>
</protein>
<reference evidence="1 2" key="1">
    <citation type="submission" date="2024-01" db="EMBL/GenBank/DDBJ databases">
        <title>Genome assemblies of Stephania.</title>
        <authorList>
            <person name="Yang L."/>
        </authorList>
    </citation>
    <scope>NUCLEOTIDE SEQUENCE [LARGE SCALE GENOMIC DNA]</scope>
    <source>
        <strain evidence="1">YNDBR</strain>
        <tissue evidence="1">Leaf</tissue>
    </source>
</reference>
<keyword evidence="2" id="KW-1185">Reference proteome</keyword>
<dbReference type="InterPro" id="IPR052674">
    <property type="entry name" value="SelWTH-like"/>
</dbReference>
<dbReference type="PANTHER" id="PTHR33638">
    <property type="entry name" value="SELENOPROTEIN H"/>
    <property type="match status" value="1"/>
</dbReference>
<dbReference type="PANTHER" id="PTHR33638:SF1">
    <property type="entry name" value="SELENOPROTEIN H"/>
    <property type="match status" value="1"/>
</dbReference>
<dbReference type="AlphaFoldDB" id="A0AAP0HVA3"/>
<comment type="caution">
    <text evidence="1">The sequence shown here is derived from an EMBL/GenBank/DDBJ whole genome shotgun (WGS) entry which is preliminary data.</text>
</comment>
<evidence type="ECO:0000313" key="1">
    <source>
        <dbReference type="EMBL" id="KAK9097876.1"/>
    </source>
</evidence>
<name>A0AAP0HVA3_9MAGN</name>
<dbReference type="GO" id="GO:0005794">
    <property type="term" value="C:Golgi apparatus"/>
    <property type="evidence" value="ECO:0007669"/>
    <property type="project" value="TreeGrafter"/>
</dbReference>
<dbReference type="EMBL" id="JBBNAF010000011">
    <property type="protein sequence ID" value="KAK9097876.1"/>
    <property type="molecule type" value="Genomic_DNA"/>
</dbReference>
<organism evidence="1 2">
    <name type="scientific">Stephania yunnanensis</name>
    <dbReference type="NCBI Taxonomy" id="152371"/>
    <lineage>
        <taxon>Eukaryota</taxon>
        <taxon>Viridiplantae</taxon>
        <taxon>Streptophyta</taxon>
        <taxon>Embryophyta</taxon>
        <taxon>Tracheophyta</taxon>
        <taxon>Spermatophyta</taxon>
        <taxon>Magnoliopsida</taxon>
        <taxon>Ranunculales</taxon>
        <taxon>Menispermaceae</taxon>
        <taxon>Menispermoideae</taxon>
        <taxon>Cissampelideae</taxon>
        <taxon>Stephania</taxon>
    </lineage>
</organism>
<sequence length="80" mass="8958">MKPECNSFKTRATQVKAGLEAGFSGIEVVLNPEKPRLGCFEIREDGGDAFFTLLDMKRPFKDLKAVNIDELVSDILKKLK</sequence>
<proteinExistence type="predicted"/>
<dbReference type="Proteomes" id="UP001420932">
    <property type="component" value="Unassembled WGS sequence"/>
</dbReference>
<accession>A0AAP0HVA3</accession>